<sequence>MSNKPILLYSHASGPNPWKVAILLEELGLPYETKYMDFPDLKKEPFESVNPNGRVPAIEDPNTGIALWEVSGAIIEYLEETYDKENKFQYTTFPEKFLSKSWLFFQVSGQGPYFGQKAWFSNFHPEKNLTSAIDRYANEIKRVIGVIDSHLKKQGTEYLVGDKCTYADLVFISWQQMLPFLMMDQKFDANDYPHFKTWNDKLMSRPTVKKVFEEKQNVSSGAHK</sequence>
<dbReference type="InterPro" id="IPR004045">
    <property type="entry name" value="Glutathione_S-Trfase_N"/>
</dbReference>
<dbReference type="SFLD" id="SFLDG00358">
    <property type="entry name" value="Main_(cytGST)"/>
    <property type="match status" value="1"/>
</dbReference>
<name>A0A4U0WS91_9PEZI</name>
<dbReference type="STRING" id="331657.A0A4U0WS91"/>
<evidence type="ECO:0000259" key="2">
    <source>
        <dbReference type="PROSITE" id="PS50404"/>
    </source>
</evidence>
<dbReference type="InterPro" id="IPR040079">
    <property type="entry name" value="Glutathione_S-Trfase"/>
</dbReference>
<keyword evidence="5" id="KW-1185">Reference proteome</keyword>
<feature type="domain" description="GST N-terminal" evidence="2">
    <location>
        <begin position="4"/>
        <end position="86"/>
    </location>
</feature>
<evidence type="ECO:0000256" key="1">
    <source>
        <dbReference type="ARBA" id="ARBA00007409"/>
    </source>
</evidence>
<dbReference type="InterPro" id="IPR036249">
    <property type="entry name" value="Thioredoxin-like_sf"/>
</dbReference>
<feature type="domain" description="GST C-terminal" evidence="3">
    <location>
        <begin position="92"/>
        <end position="221"/>
    </location>
</feature>
<dbReference type="PANTHER" id="PTHR44051">
    <property type="entry name" value="GLUTATHIONE S-TRANSFERASE-RELATED"/>
    <property type="match status" value="1"/>
</dbReference>
<dbReference type="SFLD" id="SFLDG01151">
    <property type="entry name" value="Main.2:_Nu-like"/>
    <property type="match status" value="1"/>
</dbReference>
<dbReference type="EMBL" id="NAJN01001149">
    <property type="protein sequence ID" value="TKA65363.1"/>
    <property type="molecule type" value="Genomic_DNA"/>
</dbReference>
<dbReference type="InterPro" id="IPR004046">
    <property type="entry name" value="GST_C"/>
</dbReference>
<dbReference type="Gene3D" id="3.40.30.10">
    <property type="entry name" value="Glutaredoxin"/>
    <property type="match status" value="1"/>
</dbReference>
<dbReference type="Pfam" id="PF14497">
    <property type="entry name" value="GST_C_3"/>
    <property type="match status" value="1"/>
</dbReference>
<dbReference type="PROSITE" id="PS50405">
    <property type="entry name" value="GST_CTER"/>
    <property type="match status" value="1"/>
</dbReference>
<dbReference type="AlphaFoldDB" id="A0A4U0WS91"/>
<dbReference type="Proteomes" id="UP000308768">
    <property type="component" value="Unassembled WGS sequence"/>
</dbReference>
<organism evidence="4 5">
    <name type="scientific">Cryomyces minteri</name>
    <dbReference type="NCBI Taxonomy" id="331657"/>
    <lineage>
        <taxon>Eukaryota</taxon>
        <taxon>Fungi</taxon>
        <taxon>Dikarya</taxon>
        <taxon>Ascomycota</taxon>
        <taxon>Pezizomycotina</taxon>
        <taxon>Dothideomycetes</taxon>
        <taxon>Dothideomycetes incertae sedis</taxon>
        <taxon>Cryomyces</taxon>
    </lineage>
</organism>
<dbReference type="Pfam" id="PF13417">
    <property type="entry name" value="GST_N_3"/>
    <property type="match status" value="1"/>
</dbReference>
<evidence type="ECO:0000259" key="3">
    <source>
        <dbReference type="PROSITE" id="PS50405"/>
    </source>
</evidence>
<evidence type="ECO:0008006" key="6">
    <source>
        <dbReference type="Google" id="ProtNLM"/>
    </source>
</evidence>
<dbReference type="InterPro" id="IPR036282">
    <property type="entry name" value="Glutathione-S-Trfase_C_sf"/>
</dbReference>
<dbReference type="PROSITE" id="PS50404">
    <property type="entry name" value="GST_NTER"/>
    <property type="match status" value="1"/>
</dbReference>
<dbReference type="SUPFAM" id="SSF47616">
    <property type="entry name" value="GST C-terminal domain-like"/>
    <property type="match status" value="1"/>
</dbReference>
<dbReference type="InterPro" id="IPR010987">
    <property type="entry name" value="Glutathione-S-Trfase_C-like"/>
</dbReference>
<gene>
    <name evidence="4" type="ORF">B0A49_12212</name>
</gene>
<dbReference type="Gene3D" id="1.20.1050.10">
    <property type="match status" value="1"/>
</dbReference>
<dbReference type="PANTHER" id="PTHR44051:SF3">
    <property type="entry name" value="TRANSCRIPTIONAL REGULATOR URE2"/>
    <property type="match status" value="1"/>
</dbReference>
<reference evidence="4 5" key="1">
    <citation type="submission" date="2017-03" db="EMBL/GenBank/DDBJ databases">
        <title>Genomes of endolithic fungi from Antarctica.</title>
        <authorList>
            <person name="Coleine C."/>
            <person name="Masonjones S."/>
            <person name="Stajich J.E."/>
        </authorList>
    </citation>
    <scope>NUCLEOTIDE SEQUENCE [LARGE SCALE GENOMIC DNA]</scope>
    <source>
        <strain evidence="4 5">CCFEE 5187</strain>
    </source>
</reference>
<evidence type="ECO:0000313" key="4">
    <source>
        <dbReference type="EMBL" id="TKA65363.1"/>
    </source>
</evidence>
<proteinExistence type="inferred from homology"/>
<dbReference type="OrthoDB" id="422574at2759"/>
<dbReference type="SFLD" id="SFLDS00019">
    <property type="entry name" value="Glutathione_Transferase_(cytos"/>
    <property type="match status" value="1"/>
</dbReference>
<dbReference type="SUPFAM" id="SSF52833">
    <property type="entry name" value="Thioredoxin-like"/>
    <property type="match status" value="1"/>
</dbReference>
<comment type="caution">
    <text evidence="4">The sequence shown here is derived from an EMBL/GenBank/DDBJ whole genome shotgun (WGS) entry which is preliminary data.</text>
</comment>
<dbReference type="CDD" id="cd03048">
    <property type="entry name" value="GST_N_Ure2p_like"/>
    <property type="match status" value="1"/>
</dbReference>
<accession>A0A4U0WS91</accession>
<protein>
    <recommendedName>
        <fullName evidence="6">Glutathione S-transferase 2</fullName>
    </recommendedName>
</protein>
<evidence type="ECO:0000313" key="5">
    <source>
        <dbReference type="Proteomes" id="UP000308768"/>
    </source>
</evidence>
<comment type="similarity">
    <text evidence="1">Belongs to the GST superfamily.</text>
</comment>